<evidence type="ECO:0000313" key="11">
    <source>
        <dbReference type="Proteomes" id="UP000520052"/>
    </source>
</evidence>
<dbReference type="FunFam" id="3.90.640.10:FF:000003">
    <property type="entry name" value="Molecular chaperone DnaK"/>
    <property type="match status" value="1"/>
</dbReference>
<dbReference type="PROSITE" id="PS01036">
    <property type="entry name" value="HSP70_3"/>
    <property type="match status" value="1"/>
</dbReference>
<dbReference type="InterPro" id="IPR043129">
    <property type="entry name" value="ATPase_NBD"/>
</dbReference>
<dbReference type="EMBL" id="JACATI010000006">
    <property type="protein sequence ID" value="NWJ20504.1"/>
    <property type="molecule type" value="Genomic_DNA"/>
</dbReference>
<keyword evidence="4 5" id="KW-0143">Chaperone</keyword>
<organism evidence="9 12">
    <name type="scientific">Marine Group I thaumarchaeote</name>
    <dbReference type="NCBI Taxonomy" id="2511932"/>
    <lineage>
        <taxon>Archaea</taxon>
        <taxon>Nitrososphaerota</taxon>
        <taxon>Marine Group I</taxon>
    </lineage>
</organism>
<evidence type="ECO:0000313" key="10">
    <source>
        <dbReference type="EMBL" id="NWJ83143.1"/>
    </source>
</evidence>
<evidence type="ECO:0000313" key="12">
    <source>
        <dbReference type="Proteomes" id="UP000587702"/>
    </source>
</evidence>
<comment type="similarity">
    <text evidence="1 5 6">Belongs to the heat shock protein 70 family.</text>
</comment>
<dbReference type="Gene3D" id="1.20.1270.10">
    <property type="match status" value="1"/>
</dbReference>
<dbReference type="PANTHER" id="PTHR19375">
    <property type="entry name" value="HEAT SHOCK PROTEIN 70KDA"/>
    <property type="match status" value="1"/>
</dbReference>
<dbReference type="GO" id="GO:0140662">
    <property type="term" value="F:ATP-dependent protein folding chaperone"/>
    <property type="evidence" value="ECO:0007669"/>
    <property type="project" value="InterPro"/>
</dbReference>
<proteinExistence type="inferred from homology"/>
<evidence type="ECO:0000256" key="7">
    <source>
        <dbReference type="SAM" id="Coils"/>
    </source>
</evidence>
<feature type="region of interest" description="Disordered" evidence="8">
    <location>
        <begin position="577"/>
        <end position="654"/>
    </location>
</feature>
<dbReference type="FunFam" id="2.60.34.10:FF:000014">
    <property type="entry name" value="Chaperone protein DnaK HSP70"/>
    <property type="match status" value="1"/>
</dbReference>
<evidence type="ECO:0000256" key="1">
    <source>
        <dbReference type="ARBA" id="ARBA00007381"/>
    </source>
</evidence>
<keyword evidence="2 5" id="KW-0547">Nucleotide-binding</keyword>
<evidence type="ECO:0000256" key="3">
    <source>
        <dbReference type="ARBA" id="ARBA00022840"/>
    </source>
</evidence>
<dbReference type="Gene3D" id="2.60.34.10">
    <property type="entry name" value="Substrate Binding Domain Of DNAk, Chain A, domain 1"/>
    <property type="match status" value="1"/>
</dbReference>
<accession>A0A7K4M8W6</accession>
<dbReference type="InterPro" id="IPR012725">
    <property type="entry name" value="Chaperone_DnaK"/>
</dbReference>
<dbReference type="CDD" id="cd10234">
    <property type="entry name" value="ASKHA_NBD_HSP70_DnaK-like"/>
    <property type="match status" value="1"/>
</dbReference>
<dbReference type="PROSITE" id="PS00329">
    <property type="entry name" value="HSP70_2"/>
    <property type="match status" value="1"/>
</dbReference>
<dbReference type="Pfam" id="PF00012">
    <property type="entry name" value="HSP70"/>
    <property type="match status" value="1"/>
</dbReference>
<dbReference type="GO" id="GO:0051082">
    <property type="term" value="F:unfolded protein binding"/>
    <property type="evidence" value="ECO:0007669"/>
    <property type="project" value="InterPro"/>
</dbReference>
<comment type="caution">
    <text evidence="9">The sequence shown here is derived from an EMBL/GenBank/DDBJ whole genome shotgun (WGS) entry which is preliminary data.</text>
</comment>
<dbReference type="FunFam" id="3.30.420.40:FF:000071">
    <property type="entry name" value="Molecular chaperone DnaK"/>
    <property type="match status" value="1"/>
</dbReference>
<keyword evidence="7" id="KW-0175">Coiled coil</keyword>
<evidence type="ECO:0000313" key="9">
    <source>
        <dbReference type="EMBL" id="NWJ20504.1"/>
    </source>
</evidence>
<name>A0A7K4M8W6_9ARCH</name>
<dbReference type="InterPro" id="IPR029047">
    <property type="entry name" value="HSP70_peptide-bd_sf"/>
</dbReference>
<dbReference type="AlphaFoldDB" id="A0A7K4M8W6"/>
<dbReference type="Gene3D" id="3.90.640.10">
    <property type="entry name" value="Actin, Chain A, domain 4"/>
    <property type="match status" value="1"/>
</dbReference>
<dbReference type="Proteomes" id="UP000587702">
    <property type="component" value="Unassembled WGS sequence"/>
</dbReference>
<comment type="function">
    <text evidence="5">Acts as a chaperone.</text>
</comment>
<dbReference type="PROSITE" id="PS00297">
    <property type="entry name" value="HSP70_1"/>
    <property type="match status" value="1"/>
</dbReference>
<gene>
    <name evidence="5 9" type="primary">dnaK</name>
    <name evidence="10" type="ORF">HX854_00105</name>
    <name evidence="9" type="ORF">HX860_05500</name>
</gene>
<evidence type="ECO:0000256" key="8">
    <source>
        <dbReference type="SAM" id="MobiDB-lite"/>
    </source>
</evidence>
<dbReference type="Gene3D" id="3.30.420.40">
    <property type="match status" value="3"/>
</dbReference>
<dbReference type="InterPro" id="IPR013126">
    <property type="entry name" value="Hsp_70_fam"/>
</dbReference>
<dbReference type="NCBIfam" id="NF001413">
    <property type="entry name" value="PRK00290.1"/>
    <property type="match status" value="1"/>
</dbReference>
<reference evidence="9" key="2">
    <citation type="submission" date="2020-06" db="EMBL/GenBank/DDBJ databases">
        <authorList>
            <person name="Wang Y."/>
        </authorList>
    </citation>
    <scope>NUCLEOTIDE SEQUENCE</scope>
    <source>
        <strain evidence="9">L14</strain>
        <strain evidence="10">T3L1</strain>
    </source>
</reference>
<sequence length="654" mass="70120">MAKVIGIDLGTSNSAAAVIMGGKPTIIPAAEGATVGGKAFPSVVAFSKDGELLVGEPARRQAITNPDNTILAAKRKMGSDHTFKIQGKEYKPQQISAFILQKIKKDSEAFVGESVEKAVITVPAYFDDNQRQATKDAGTIAGLDVVRIINEPTAASLAFGLDKAKEDMKILVFDFGGGTLDVTIMEMGGGVFEVLSTSGDTQLGGTDMDKILIDYIIDEFKKKEGIDLSKDTTATARIRESAEKAKIELSTVMETDVTLPFIAQDSSTGAKNLELRITRAKLDELIGPIVKRCKPCIVKAFEDAKLSHSDINKIVMVGGPTRMPLVRKMVGEVVGKEPESGVDPMEAVAMGAAIQAGIIAGDVTSDIVLLDVTPLTLGIETLGGVREPLIERNTTIPTSKSKVFTTAADNQTAVTIHVVQGERPMASDNVSLGSFNLTDVPPAPRGVPQIDVKFDIDANGIINVTAKDLGTQKEAKITIESSSKLSKEEIEKLKEDAKKFSEEDEKKKEKIDLKNEAESYIYTTEKLVNHDLKDKISQEQGIKITDAVKEVKEVLDKEPDELKPKLEALQSIVSEVTTELYKNASPPPDAEGQQDTSAEGQQDTSAEGQQDTSAEGQQDTSAEGQQDTSAEGQQDTSAENKTTESSSTDETKTN</sequence>
<dbReference type="GO" id="GO:0005524">
    <property type="term" value="F:ATP binding"/>
    <property type="evidence" value="ECO:0007669"/>
    <property type="project" value="UniProtKB-UniRule"/>
</dbReference>
<dbReference type="EMBL" id="JACATC010000001">
    <property type="protein sequence ID" value="NWJ83143.1"/>
    <property type="molecule type" value="Genomic_DNA"/>
</dbReference>
<feature type="compositionally biased region" description="Polar residues" evidence="8">
    <location>
        <begin position="593"/>
        <end position="637"/>
    </location>
</feature>
<feature type="coiled-coil region" evidence="7">
    <location>
        <begin position="483"/>
        <end position="510"/>
    </location>
</feature>
<evidence type="ECO:0000256" key="2">
    <source>
        <dbReference type="ARBA" id="ARBA00022741"/>
    </source>
</evidence>
<dbReference type="InterPro" id="IPR029048">
    <property type="entry name" value="HSP70_C_sf"/>
</dbReference>
<feature type="compositionally biased region" description="Low complexity" evidence="8">
    <location>
        <begin position="639"/>
        <end position="648"/>
    </location>
</feature>
<dbReference type="SUPFAM" id="SSF100920">
    <property type="entry name" value="Heat shock protein 70kD (HSP70), peptide-binding domain"/>
    <property type="match status" value="1"/>
</dbReference>
<dbReference type="HAMAP" id="MF_00332">
    <property type="entry name" value="DnaK"/>
    <property type="match status" value="1"/>
</dbReference>
<dbReference type="SUPFAM" id="SSF100934">
    <property type="entry name" value="Heat shock protein 70kD (HSP70), C-terminal subdomain"/>
    <property type="match status" value="1"/>
</dbReference>
<dbReference type="Proteomes" id="UP000520052">
    <property type="component" value="Unassembled WGS sequence"/>
</dbReference>
<dbReference type="SUPFAM" id="SSF53067">
    <property type="entry name" value="Actin-like ATPase domain"/>
    <property type="match status" value="2"/>
</dbReference>
<dbReference type="InterPro" id="IPR018181">
    <property type="entry name" value="Heat_shock_70_CS"/>
</dbReference>
<keyword evidence="3 5" id="KW-0067">ATP-binding</keyword>
<evidence type="ECO:0000256" key="5">
    <source>
        <dbReference type="HAMAP-Rule" id="MF_00332"/>
    </source>
</evidence>
<evidence type="ECO:0000256" key="4">
    <source>
        <dbReference type="ARBA" id="ARBA00023186"/>
    </source>
</evidence>
<dbReference type="NCBIfam" id="TIGR02350">
    <property type="entry name" value="prok_dnaK"/>
    <property type="match status" value="1"/>
</dbReference>
<dbReference type="Gene3D" id="3.30.30.30">
    <property type="match status" value="1"/>
</dbReference>
<evidence type="ECO:0000256" key="6">
    <source>
        <dbReference type="RuleBase" id="RU003322"/>
    </source>
</evidence>
<dbReference type="PRINTS" id="PR00301">
    <property type="entry name" value="HEATSHOCK70"/>
</dbReference>
<protein>
    <recommendedName>
        <fullName evidence="5">Chaperone protein DnaK</fullName>
    </recommendedName>
    <alternativeName>
        <fullName evidence="5">HSP70</fullName>
    </alternativeName>
    <alternativeName>
        <fullName evidence="5">Heat shock 70 kDa protein</fullName>
    </alternativeName>
    <alternativeName>
        <fullName evidence="5">Heat shock protein 70</fullName>
    </alternativeName>
</protein>
<reference evidence="11 12" key="1">
    <citation type="journal article" date="2019" name="Environ. Microbiol.">
        <title>Genomics insights into ecotype formation of ammonia-oxidizing archaea in the deep ocean.</title>
        <authorList>
            <person name="Wang Y."/>
            <person name="Huang J.M."/>
            <person name="Cui G.J."/>
            <person name="Nunoura T."/>
            <person name="Takaki Y."/>
            <person name="Li W.L."/>
            <person name="Li J."/>
            <person name="Gao Z.M."/>
            <person name="Takai K."/>
            <person name="Zhang A.Q."/>
            <person name="Stepanauskas R."/>
        </authorList>
    </citation>
    <scope>NUCLEOTIDE SEQUENCE [LARGE SCALE GENOMIC DNA]</scope>
    <source>
        <strain evidence="9 12">L14</strain>
        <strain evidence="10 11">T3L1</strain>
    </source>
</reference>